<comment type="caution">
    <text evidence="1">The sequence shown here is derived from an EMBL/GenBank/DDBJ whole genome shotgun (WGS) entry which is preliminary data.</text>
</comment>
<dbReference type="EMBL" id="BDSG01000294">
    <property type="protein sequence ID" value="GBL12712.1"/>
    <property type="molecule type" value="Genomic_DNA"/>
</dbReference>
<organism evidence="1 2">
    <name type="scientific">Microcystis aeruginosa Sj</name>
    <dbReference type="NCBI Taxonomy" id="1979544"/>
    <lineage>
        <taxon>Bacteria</taxon>
        <taxon>Bacillati</taxon>
        <taxon>Cyanobacteriota</taxon>
        <taxon>Cyanophyceae</taxon>
        <taxon>Oscillatoriophycideae</taxon>
        <taxon>Chroococcales</taxon>
        <taxon>Microcystaceae</taxon>
        <taxon>Microcystis</taxon>
    </lineage>
</organism>
<protein>
    <recommendedName>
        <fullName evidence="3">Transposase IS204/IS1001/IS1096/IS1165 DDE domain-containing protein</fullName>
    </recommendedName>
</protein>
<evidence type="ECO:0000313" key="2">
    <source>
        <dbReference type="Proteomes" id="UP000248272"/>
    </source>
</evidence>
<gene>
    <name evidence="1" type="ORF">MSj_04232</name>
</gene>
<evidence type="ECO:0008006" key="3">
    <source>
        <dbReference type="Google" id="ProtNLM"/>
    </source>
</evidence>
<name>A0A2Z6UUD9_MICAE</name>
<reference evidence="1 2" key="1">
    <citation type="journal article" date="2018" name="Front. Microbiol.">
        <title>Adaptation of the Freshwater Bloom-Forming Cyanobacterium Microcystis aeruginosa to Brackish Water Is Driven by Recent Horizontal Transfer of Sucrose Genes.</title>
        <authorList>
            <person name="Tanabe Y."/>
            <person name="Hodoki Y."/>
            <person name="Sano T."/>
            <person name="Tada K."/>
            <person name="Watanabe M.M."/>
        </authorList>
    </citation>
    <scope>NUCLEOTIDE SEQUENCE [LARGE SCALE GENOMIC DNA]</scope>
    <source>
        <strain evidence="1 2">Sj</strain>
    </source>
</reference>
<sequence>MSFHQLGVAAFFQDNSALLDLVNSQVLAKPLICLGDGHDGIWNLFCEIGEKQERIEILDWCHLIENLYKVGGSFQRIEEVKCFLEEGGRGRRYLLL</sequence>
<accession>A0A2Z6UUD9</accession>
<proteinExistence type="predicted"/>
<evidence type="ECO:0000313" key="1">
    <source>
        <dbReference type="EMBL" id="GBL12712.1"/>
    </source>
</evidence>
<dbReference type="Proteomes" id="UP000248272">
    <property type="component" value="Unassembled WGS sequence"/>
</dbReference>
<dbReference type="AlphaFoldDB" id="A0A2Z6UUD9"/>